<feature type="domain" description="HEPN" evidence="1">
    <location>
        <begin position="14"/>
        <end position="112"/>
    </location>
</feature>
<evidence type="ECO:0000259" key="1">
    <source>
        <dbReference type="Pfam" id="PF05168"/>
    </source>
</evidence>
<reference evidence="2 3" key="1">
    <citation type="submission" date="2020-10" db="EMBL/GenBank/DDBJ databases">
        <authorList>
            <person name="Peeters C."/>
        </authorList>
    </citation>
    <scope>NUCLEOTIDE SEQUENCE [LARGE SCALE GENOMIC DNA]</scope>
    <source>
        <strain evidence="2 3">LMG 27952</strain>
    </source>
</reference>
<protein>
    <recommendedName>
        <fullName evidence="1">HEPN domain-containing protein</fullName>
    </recommendedName>
</protein>
<dbReference type="Pfam" id="PF05168">
    <property type="entry name" value="HEPN"/>
    <property type="match status" value="1"/>
</dbReference>
<proteinExistence type="predicted"/>
<keyword evidence="3" id="KW-1185">Reference proteome</keyword>
<organism evidence="2 3">
    <name type="scientific">Paraburkholderia hiiakae</name>
    <dbReference type="NCBI Taxonomy" id="1081782"/>
    <lineage>
        <taxon>Bacteria</taxon>
        <taxon>Pseudomonadati</taxon>
        <taxon>Pseudomonadota</taxon>
        <taxon>Betaproteobacteria</taxon>
        <taxon>Burkholderiales</taxon>
        <taxon>Burkholderiaceae</taxon>
        <taxon>Paraburkholderia</taxon>
    </lineage>
</organism>
<comment type="caution">
    <text evidence="2">The sequence shown here is derived from an EMBL/GenBank/DDBJ whole genome shotgun (WGS) entry which is preliminary data.</text>
</comment>
<dbReference type="Gene3D" id="1.20.120.330">
    <property type="entry name" value="Nucleotidyltransferases domain 2"/>
    <property type="match status" value="1"/>
</dbReference>
<sequence length="117" mass="13006">MACEPREFLAVARELHQGAQNTEEAKLRSAVSRAYYAAFLYARNTAGIADSTSTVHSLTRQHYLKIGEAKVASRLDSLRVSRNDADYDLALSFSKIKSNQAIDIAQRVIEHIGKLKP</sequence>
<dbReference type="Proteomes" id="UP000656319">
    <property type="component" value="Unassembled WGS sequence"/>
</dbReference>
<evidence type="ECO:0000313" key="3">
    <source>
        <dbReference type="Proteomes" id="UP000656319"/>
    </source>
</evidence>
<evidence type="ECO:0000313" key="2">
    <source>
        <dbReference type="EMBL" id="CAD6548619.1"/>
    </source>
</evidence>
<dbReference type="InterPro" id="IPR007842">
    <property type="entry name" value="HEPN_dom"/>
</dbReference>
<dbReference type="EMBL" id="CAJHCQ010000013">
    <property type="protein sequence ID" value="CAD6548619.1"/>
    <property type="molecule type" value="Genomic_DNA"/>
</dbReference>
<accession>A0ABM8NXX4</accession>
<gene>
    <name evidence="2" type="ORF">LMG27952_04757</name>
</gene>
<name>A0ABM8NXX4_9BURK</name>
<dbReference type="RefSeq" id="WP_201698346.1">
    <property type="nucleotide sequence ID" value="NZ_CAJHCQ010000013.1"/>
</dbReference>